<gene>
    <name evidence="3" type="ORF">CASFOL_012604</name>
</gene>
<dbReference type="InterPro" id="IPR000210">
    <property type="entry name" value="BTB/POZ_dom"/>
</dbReference>
<proteinExistence type="predicted"/>
<dbReference type="PROSITE" id="PS50097">
    <property type="entry name" value="BTB"/>
    <property type="match status" value="1"/>
</dbReference>
<feature type="domain" description="BTB" evidence="2">
    <location>
        <begin position="121"/>
        <end position="178"/>
    </location>
</feature>
<dbReference type="Gene3D" id="3.30.710.10">
    <property type="entry name" value="Potassium Channel Kv1.1, Chain A"/>
    <property type="match status" value="1"/>
</dbReference>
<keyword evidence="4" id="KW-1185">Reference proteome</keyword>
<accession>A0ABD3DIV2</accession>
<evidence type="ECO:0000313" key="3">
    <source>
        <dbReference type="EMBL" id="KAL3641789.1"/>
    </source>
</evidence>
<protein>
    <recommendedName>
        <fullName evidence="2">BTB domain-containing protein</fullName>
    </recommendedName>
</protein>
<evidence type="ECO:0000256" key="1">
    <source>
        <dbReference type="ARBA" id="ARBA00004906"/>
    </source>
</evidence>
<dbReference type="PANTHER" id="PTHR46672:SF1">
    <property type="entry name" value="OS08G0103600 PROTEIN"/>
    <property type="match status" value="1"/>
</dbReference>
<name>A0ABD3DIV2_9LAMI</name>
<dbReference type="CDD" id="cd18186">
    <property type="entry name" value="BTB_POZ_ZBTB_KLHL-like"/>
    <property type="match status" value="1"/>
</dbReference>
<sequence>MVARLTLFKRKYILLSVEPPENELHFDRLVFVLRVTGANNRELLFSTVHKIVHETLCGCYFYIGLKCPSSFVISVEFLDFKISLPKGAVGISISHDDDKLQHLATQSSSRSFSHMLDDDSVDITISTSDGTLRAHKEVLSTSSPVFRSMFTHDLISSSTIEIKDMTSESCMTLLRFLYGSVNHEELCKHRLVLLGAANKYDITNLKEACEESLLDDINADNVFDRLQEAWLYKAEKLKRGCFRYLFDFGMMRHISREEIHEFFGKADEELATEMFYKMLAHIE</sequence>
<comment type="caution">
    <text evidence="3">The sequence shown here is derived from an EMBL/GenBank/DDBJ whole genome shotgun (WGS) entry which is preliminary data.</text>
</comment>
<comment type="pathway">
    <text evidence="1">Protein modification; protein ubiquitination.</text>
</comment>
<dbReference type="InterPro" id="IPR044714">
    <property type="entry name" value="AtSIBP1-like"/>
</dbReference>
<dbReference type="AlphaFoldDB" id="A0ABD3DIV2"/>
<reference evidence="4" key="1">
    <citation type="journal article" date="2024" name="IScience">
        <title>Strigolactones Initiate the Formation of Haustorium-like Structures in Castilleja.</title>
        <authorList>
            <person name="Buerger M."/>
            <person name="Peterson D."/>
            <person name="Chory J."/>
        </authorList>
    </citation>
    <scope>NUCLEOTIDE SEQUENCE [LARGE SCALE GENOMIC DNA]</scope>
</reference>
<organism evidence="3 4">
    <name type="scientific">Castilleja foliolosa</name>
    <dbReference type="NCBI Taxonomy" id="1961234"/>
    <lineage>
        <taxon>Eukaryota</taxon>
        <taxon>Viridiplantae</taxon>
        <taxon>Streptophyta</taxon>
        <taxon>Embryophyta</taxon>
        <taxon>Tracheophyta</taxon>
        <taxon>Spermatophyta</taxon>
        <taxon>Magnoliopsida</taxon>
        <taxon>eudicotyledons</taxon>
        <taxon>Gunneridae</taxon>
        <taxon>Pentapetalae</taxon>
        <taxon>asterids</taxon>
        <taxon>lamiids</taxon>
        <taxon>Lamiales</taxon>
        <taxon>Orobanchaceae</taxon>
        <taxon>Pedicularideae</taxon>
        <taxon>Castillejinae</taxon>
        <taxon>Castilleja</taxon>
    </lineage>
</organism>
<dbReference type="PANTHER" id="PTHR46672">
    <property type="entry name" value="OS08G0495500 PROTEIN-RELATED"/>
    <property type="match status" value="1"/>
</dbReference>
<dbReference type="EMBL" id="JAVIJP010000016">
    <property type="protein sequence ID" value="KAL3641789.1"/>
    <property type="molecule type" value="Genomic_DNA"/>
</dbReference>
<evidence type="ECO:0000313" key="4">
    <source>
        <dbReference type="Proteomes" id="UP001632038"/>
    </source>
</evidence>
<dbReference type="Proteomes" id="UP001632038">
    <property type="component" value="Unassembled WGS sequence"/>
</dbReference>
<dbReference type="InterPro" id="IPR011333">
    <property type="entry name" value="SKP1/BTB/POZ_sf"/>
</dbReference>
<evidence type="ECO:0000259" key="2">
    <source>
        <dbReference type="PROSITE" id="PS50097"/>
    </source>
</evidence>
<dbReference type="SUPFAM" id="SSF54695">
    <property type="entry name" value="POZ domain"/>
    <property type="match status" value="1"/>
</dbReference>
<dbReference type="Pfam" id="PF00651">
    <property type="entry name" value="BTB"/>
    <property type="match status" value="1"/>
</dbReference>
<dbReference type="SMART" id="SM00225">
    <property type="entry name" value="BTB"/>
    <property type="match status" value="1"/>
</dbReference>